<dbReference type="AlphaFoldDB" id="A0A401SMP0"/>
<evidence type="ECO:0000313" key="3">
    <source>
        <dbReference type="Proteomes" id="UP000287033"/>
    </source>
</evidence>
<feature type="signal peptide" evidence="1">
    <location>
        <begin position="1"/>
        <end position="17"/>
    </location>
</feature>
<protein>
    <submittedName>
        <fullName evidence="2">Uncharacterized protein</fullName>
    </submittedName>
</protein>
<feature type="chain" id="PRO_5019209564" evidence="1">
    <location>
        <begin position="18"/>
        <end position="70"/>
    </location>
</feature>
<evidence type="ECO:0000256" key="1">
    <source>
        <dbReference type="SAM" id="SignalP"/>
    </source>
</evidence>
<accession>A0A401SMP0</accession>
<dbReference type="Proteomes" id="UP000287033">
    <property type="component" value="Unassembled WGS sequence"/>
</dbReference>
<sequence length="70" mass="7884">MESWQMLLLLLYSMAAANEMAEMTRGHAHYPQAQPIRTSETYRLLGNGSNKMKLLLSSGRGESDRQHGDC</sequence>
<evidence type="ECO:0000313" key="2">
    <source>
        <dbReference type="EMBL" id="GCC31650.1"/>
    </source>
</evidence>
<keyword evidence="1" id="KW-0732">Signal</keyword>
<comment type="caution">
    <text evidence="2">The sequence shown here is derived from an EMBL/GenBank/DDBJ whole genome shotgun (WGS) entry which is preliminary data.</text>
</comment>
<gene>
    <name evidence="2" type="ORF">chiPu_0010110</name>
</gene>
<organism evidence="2 3">
    <name type="scientific">Chiloscyllium punctatum</name>
    <name type="common">Brownbanded bambooshark</name>
    <name type="synonym">Hemiscyllium punctatum</name>
    <dbReference type="NCBI Taxonomy" id="137246"/>
    <lineage>
        <taxon>Eukaryota</taxon>
        <taxon>Metazoa</taxon>
        <taxon>Chordata</taxon>
        <taxon>Craniata</taxon>
        <taxon>Vertebrata</taxon>
        <taxon>Chondrichthyes</taxon>
        <taxon>Elasmobranchii</taxon>
        <taxon>Galeomorphii</taxon>
        <taxon>Galeoidea</taxon>
        <taxon>Orectolobiformes</taxon>
        <taxon>Hemiscylliidae</taxon>
        <taxon>Chiloscyllium</taxon>
    </lineage>
</organism>
<reference evidence="2 3" key="1">
    <citation type="journal article" date="2018" name="Nat. Ecol. Evol.">
        <title>Shark genomes provide insights into elasmobranch evolution and the origin of vertebrates.</title>
        <authorList>
            <person name="Hara Y"/>
            <person name="Yamaguchi K"/>
            <person name="Onimaru K"/>
            <person name="Kadota M"/>
            <person name="Koyanagi M"/>
            <person name="Keeley SD"/>
            <person name="Tatsumi K"/>
            <person name="Tanaka K"/>
            <person name="Motone F"/>
            <person name="Kageyama Y"/>
            <person name="Nozu R"/>
            <person name="Adachi N"/>
            <person name="Nishimura O"/>
            <person name="Nakagawa R"/>
            <person name="Tanegashima C"/>
            <person name="Kiyatake I"/>
            <person name="Matsumoto R"/>
            <person name="Murakumo K"/>
            <person name="Nishida K"/>
            <person name="Terakita A"/>
            <person name="Kuratani S"/>
            <person name="Sato K"/>
            <person name="Hyodo S Kuraku.S."/>
        </authorList>
    </citation>
    <scope>NUCLEOTIDE SEQUENCE [LARGE SCALE GENOMIC DNA]</scope>
</reference>
<name>A0A401SMP0_CHIPU</name>
<dbReference type="EMBL" id="BEZZ01000379">
    <property type="protein sequence ID" value="GCC31650.1"/>
    <property type="molecule type" value="Genomic_DNA"/>
</dbReference>
<keyword evidence="3" id="KW-1185">Reference proteome</keyword>
<proteinExistence type="predicted"/>